<dbReference type="RefSeq" id="WP_066064717.1">
    <property type="nucleotide sequence ID" value="NZ_CP013015.1"/>
</dbReference>
<organism evidence="1 2">
    <name type="scientific">Desulfofervidus auxilii</name>
    <dbReference type="NCBI Taxonomy" id="1621989"/>
    <lineage>
        <taxon>Bacteria</taxon>
        <taxon>Pseudomonadati</taxon>
        <taxon>Thermodesulfobacteriota</taxon>
        <taxon>Candidatus Desulfofervidia</taxon>
        <taxon>Candidatus Desulfofervidales</taxon>
        <taxon>Candidatus Desulfofervidaceae</taxon>
        <taxon>Candidatus Desulfofervidus</taxon>
    </lineage>
</organism>
<dbReference type="InterPro" id="IPR025529">
    <property type="entry name" value="DUF4416"/>
</dbReference>
<dbReference type="EMBL" id="CP013015">
    <property type="protein sequence ID" value="AMM41753.1"/>
    <property type="molecule type" value="Genomic_DNA"/>
</dbReference>
<evidence type="ECO:0000313" key="1">
    <source>
        <dbReference type="EMBL" id="AMM41753.1"/>
    </source>
</evidence>
<dbReference type="OrthoDB" id="9788989at2"/>
<accession>A0A7U4QLX2</accession>
<dbReference type="AlphaFoldDB" id="A0A7U4QLX2"/>
<protein>
    <submittedName>
        <fullName evidence="1">GTP-binding protein</fullName>
    </submittedName>
</protein>
<dbReference type="Pfam" id="PF14385">
    <property type="entry name" value="DUF4416"/>
    <property type="match status" value="1"/>
</dbReference>
<gene>
    <name evidence="1" type="ORF">HS1_001961</name>
</gene>
<sequence>MSILKPPLPAKLIMSLIFRVPEFYQKVLTDLSQLFGPLDFISEVLPFDQTDYYCPEMGKPLWRRLISFEKLILPDELPDIKIETNGLEQKYADSGKRRVNIDPGYITAERLVLATGKNYTHRIYLRAGVYADLTLIYQKGDFQPLPWTYPDYASESLKKLLRFIRKKYLLQRKEGV</sequence>
<name>A0A7U4QLX2_DESA2</name>
<proteinExistence type="predicted"/>
<dbReference type="KEGG" id="daw:HS1_001961"/>
<reference evidence="1 2" key="1">
    <citation type="submission" date="2015-10" db="EMBL/GenBank/DDBJ databases">
        <title>Candidatus Desulfofervidus auxilii, a hydrogenotrophic sulfate-reducing bacterium involved in the thermophilic anaerobic oxidation of methane.</title>
        <authorList>
            <person name="Krukenberg V."/>
            <person name="Richter M."/>
            <person name="Wegener G."/>
        </authorList>
    </citation>
    <scope>NUCLEOTIDE SEQUENCE [LARGE SCALE GENOMIC DNA]</scope>
    <source>
        <strain evidence="1 2">HS1</strain>
    </source>
</reference>
<dbReference type="Proteomes" id="UP000070560">
    <property type="component" value="Chromosome"/>
</dbReference>
<keyword evidence="2" id="KW-1185">Reference proteome</keyword>
<evidence type="ECO:0000313" key="2">
    <source>
        <dbReference type="Proteomes" id="UP000070560"/>
    </source>
</evidence>